<proteinExistence type="predicted"/>
<keyword evidence="2" id="KW-1185">Reference proteome</keyword>
<protein>
    <submittedName>
        <fullName evidence="1">Uncharacterized protein</fullName>
    </submittedName>
</protein>
<dbReference type="NCBIfam" id="TIGR01615">
    <property type="entry name" value="A_thal_3542"/>
    <property type="match status" value="1"/>
</dbReference>
<dbReference type="OrthoDB" id="691424at2759"/>
<dbReference type="KEGG" id="jcu:105629150"/>
<gene>
    <name evidence="1" type="ORF">JCGZ_25225</name>
</gene>
<name>A0A067LFX9_JATCU</name>
<organism evidence="1 2">
    <name type="scientific">Jatropha curcas</name>
    <name type="common">Barbados nut</name>
    <dbReference type="NCBI Taxonomy" id="180498"/>
    <lineage>
        <taxon>Eukaryota</taxon>
        <taxon>Viridiplantae</taxon>
        <taxon>Streptophyta</taxon>
        <taxon>Embryophyta</taxon>
        <taxon>Tracheophyta</taxon>
        <taxon>Spermatophyta</taxon>
        <taxon>Magnoliopsida</taxon>
        <taxon>eudicotyledons</taxon>
        <taxon>Gunneridae</taxon>
        <taxon>Pentapetalae</taxon>
        <taxon>rosids</taxon>
        <taxon>fabids</taxon>
        <taxon>Malpighiales</taxon>
        <taxon>Euphorbiaceae</taxon>
        <taxon>Crotonoideae</taxon>
        <taxon>Jatropheae</taxon>
        <taxon>Jatropha</taxon>
    </lineage>
</organism>
<evidence type="ECO:0000313" key="1">
    <source>
        <dbReference type="EMBL" id="KDP43039.1"/>
    </source>
</evidence>
<evidence type="ECO:0000313" key="2">
    <source>
        <dbReference type="Proteomes" id="UP000027138"/>
    </source>
</evidence>
<dbReference type="PANTHER" id="PTHR31579">
    <property type="entry name" value="OS03G0796600 PROTEIN"/>
    <property type="match status" value="1"/>
</dbReference>
<accession>A0A067LFX9</accession>
<dbReference type="InterPro" id="IPR006502">
    <property type="entry name" value="PDDEXK-like"/>
</dbReference>
<dbReference type="EMBL" id="KK914283">
    <property type="protein sequence ID" value="KDP43039.1"/>
    <property type="molecule type" value="Genomic_DNA"/>
</dbReference>
<dbReference type="Proteomes" id="UP000027138">
    <property type="component" value="Unassembled WGS sequence"/>
</dbReference>
<dbReference type="STRING" id="180498.A0A067LFX9"/>
<dbReference type="AlphaFoldDB" id="A0A067LFX9"/>
<dbReference type="Pfam" id="PF04720">
    <property type="entry name" value="PDDEXK_6"/>
    <property type="match status" value="1"/>
</dbReference>
<sequence length="244" mass="28071">MSSISEELMIDQLVRDYYESESSATPSNFLSSSKPFHQSILQDILLEATDFETQILEKVLMYIRNMGEPNSLKKWVLVRLQMDGYKASLCKNSSVNLSTFGHSKVFQFAGDYEYIEVMMMEKKNGNKLTRVIVDMDFRSQFELARPTQTYKELINTTVPSIFVGTEDRVKRTISILCSAAKDSFKEKGLHFPPWRKAKHMQLKWFSKNCKKISDLSSTEMGMEEDVEKDNINTTVTAKCCPSIF</sequence>
<dbReference type="PANTHER" id="PTHR31579:SF91">
    <property type="entry name" value="DUF506 FAMILY PROTEIN"/>
    <property type="match status" value="1"/>
</dbReference>
<reference evidence="1 2" key="1">
    <citation type="journal article" date="2014" name="PLoS ONE">
        <title>Global Analysis of Gene Expression Profiles in Physic Nut (Jatropha curcas L.) Seedlings Exposed to Salt Stress.</title>
        <authorList>
            <person name="Zhang L."/>
            <person name="Zhang C."/>
            <person name="Wu P."/>
            <person name="Chen Y."/>
            <person name="Li M."/>
            <person name="Jiang H."/>
            <person name="Wu G."/>
        </authorList>
    </citation>
    <scope>NUCLEOTIDE SEQUENCE [LARGE SCALE GENOMIC DNA]</scope>
    <source>
        <strain evidence="2">cv. GZQX0401</strain>
        <tissue evidence="1">Young leaves</tissue>
    </source>
</reference>